<comment type="caution">
    <text evidence="1">The sequence shown here is derived from an EMBL/GenBank/DDBJ whole genome shotgun (WGS) entry which is preliminary data.</text>
</comment>
<evidence type="ECO:0000313" key="2">
    <source>
        <dbReference type="Proteomes" id="UP001069090"/>
    </source>
</evidence>
<accession>A0A9J6RQ26</accession>
<gene>
    <name evidence="1" type="ORF">O0V09_15440</name>
</gene>
<proteinExistence type="predicted"/>
<name>A0A9J6RQ26_9GAMM</name>
<protein>
    <submittedName>
        <fullName evidence="1">Uncharacterized protein</fullName>
    </submittedName>
</protein>
<sequence>MNRIVVFTLFSFFSYWVSANEIVESIKRAGLTKQEPPTGGITSNKIKLKSYKVTLESNQLSISPLALSEASDMNSRETSINGYRLIGTDKGEWGGELTLYPPSNEPKVLLKDNITNIHRFNDSIYVITGQAHLGSNGGAVHELINLETNPELKLITLLPAAPNYVISDENRIYILTYDGLVSLEYWNGAFSIKIIVHNAPWNGFSPRSMVKIGKTFVIGMHTGVTVIHEEPWGNEINFYGK</sequence>
<dbReference type="RefSeq" id="WP_258332632.1">
    <property type="nucleotide sequence ID" value="NZ_JAPTGG010000014.1"/>
</dbReference>
<dbReference type="AlphaFoldDB" id="A0A9J6RQ26"/>
<organism evidence="1 2">
    <name type="scientific">Dasania phycosphaerae</name>
    <dbReference type="NCBI Taxonomy" id="2950436"/>
    <lineage>
        <taxon>Bacteria</taxon>
        <taxon>Pseudomonadati</taxon>
        <taxon>Pseudomonadota</taxon>
        <taxon>Gammaproteobacteria</taxon>
        <taxon>Cellvibrionales</taxon>
        <taxon>Spongiibacteraceae</taxon>
        <taxon>Dasania</taxon>
    </lineage>
</organism>
<evidence type="ECO:0000313" key="1">
    <source>
        <dbReference type="EMBL" id="MCZ0866604.1"/>
    </source>
</evidence>
<reference evidence="1 2" key="1">
    <citation type="submission" date="2022-12" db="EMBL/GenBank/DDBJ databases">
        <title>Dasania phycosphaerae sp. nov., isolated from particulate material of the south coast of Korea.</title>
        <authorList>
            <person name="Jiang Y."/>
        </authorList>
    </citation>
    <scope>NUCLEOTIDE SEQUENCE [LARGE SCALE GENOMIC DNA]</scope>
    <source>
        <strain evidence="1 2">GY-19</strain>
    </source>
</reference>
<dbReference type="Proteomes" id="UP001069090">
    <property type="component" value="Unassembled WGS sequence"/>
</dbReference>
<keyword evidence="2" id="KW-1185">Reference proteome</keyword>
<dbReference type="EMBL" id="JAPTGG010000014">
    <property type="protein sequence ID" value="MCZ0866604.1"/>
    <property type="molecule type" value="Genomic_DNA"/>
</dbReference>